<feature type="compositionally biased region" description="Low complexity" evidence="2">
    <location>
        <begin position="1368"/>
        <end position="1379"/>
    </location>
</feature>
<feature type="compositionally biased region" description="Polar residues" evidence="2">
    <location>
        <begin position="627"/>
        <end position="648"/>
    </location>
</feature>
<name>A0A2T3B1K7_AMORE</name>
<proteinExistence type="predicted"/>
<dbReference type="PANTHER" id="PTHR45615:SF80">
    <property type="entry name" value="GRIP DOMAIN-CONTAINING PROTEIN"/>
    <property type="match status" value="1"/>
</dbReference>
<feature type="region of interest" description="Disordered" evidence="2">
    <location>
        <begin position="345"/>
        <end position="374"/>
    </location>
</feature>
<dbReference type="Proteomes" id="UP000241818">
    <property type="component" value="Unassembled WGS sequence"/>
</dbReference>
<feature type="coiled-coil region" evidence="1">
    <location>
        <begin position="1201"/>
        <end position="1260"/>
    </location>
</feature>
<dbReference type="GeneID" id="36572089"/>
<organism evidence="3 4">
    <name type="scientific">Amorphotheca resinae ATCC 22711</name>
    <dbReference type="NCBI Taxonomy" id="857342"/>
    <lineage>
        <taxon>Eukaryota</taxon>
        <taxon>Fungi</taxon>
        <taxon>Dikarya</taxon>
        <taxon>Ascomycota</taxon>
        <taxon>Pezizomycotina</taxon>
        <taxon>Leotiomycetes</taxon>
        <taxon>Helotiales</taxon>
        <taxon>Amorphothecaceae</taxon>
        <taxon>Amorphotheca</taxon>
    </lineage>
</organism>
<protein>
    <submittedName>
        <fullName evidence="3">Uncharacterized protein</fullName>
    </submittedName>
</protein>
<feature type="region of interest" description="Disordered" evidence="2">
    <location>
        <begin position="553"/>
        <end position="649"/>
    </location>
</feature>
<feature type="coiled-coil region" evidence="1">
    <location>
        <begin position="669"/>
        <end position="751"/>
    </location>
</feature>
<feature type="compositionally biased region" description="Basic and acidic residues" evidence="2">
    <location>
        <begin position="30"/>
        <end position="50"/>
    </location>
</feature>
<feature type="compositionally biased region" description="Low complexity" evidence="2">
    <location>
        <begin position="357"/>
        <end position="369"/>
    </location>
</feature>
<feature type="compositionally biased region" description="Polar residues" evidence="2">
    <location>
        <begin position="477"/>
        <end position="490"/>
    </location>
</feature>
<feature type="coiled-coil region" evidence="1">
    <location>
        <begin position="821"/>
        <end position="848"/>
    </location>
</feature>
<keyword evidence="4" id="KW-1185">Reference proteome</keyword>
<feature type="compositionally biased region" description="Polar residues" evidence="2">
    <location>
        <begin position="1663"/>
        <end position="1685"/>
    </location>
</feature>
<gene>
    <name evidence="3" type="ORF">M430DRAFT_19041</name>
</gene>
<dbReference type="PANTHER" id="PTHR45615">
    <property type="entry name" value="MYOSIN HEAVY CHAIN, NON-MUSCLE"/>
    <property type="match status" value="1"/>
</dbReference>
<feature type="region of interest" description="Disordered" evidence="2">
    <location>
        <begin position="180"/>
        <end position="282"/>
    </location>
</feature>
<evidence type="ECO:0000256" key="2">
    <source>
        <dbReference type="SAM" id="MobiDB-lite"/>
    </source>
</evidence>
<dbReference type="EMBL" id="KZ679011">
    <property type="protein sequence ID" value="PSS18442.1"/>
    <property type="molecule type" value="Genomic_DNA"/>
</dbReference>
<feature type="coiled-coil region" evidence="1">
    <location>
        <begin position="952"/>
        <end position="1166"/>
    </location>
</feature>
<feature type="compositionally biased region" description="Polar residues" evidence="2">
    <location>
        <begin position="210"/>
        <end position="241"/>
    </location>
</feature>
<evidence type="ECO:0000313" key="3">
    <source>
        <dbReference type="EMBL" id="PSS18442.1"/>
    </source>
</evidence>
<feature type="region of interest" description="Disordered" evidence="2">
    <location>
        <begin position="1360"/>
        <end position="1379"/>
    </location>
</feature>
<feature type="compositionally biased region" description="Polar residues" evidence="2">
    <location>
        <begin position="563"/>
        <end position="575"/>
    </location>
</feature>
<feature type="region of interest" description="Disordered" evidence="2">
    <location>
        <begin position="1407"/>
        <end position="1443"/>
    </location>
</feature>
<accession>A0A2T3B1K7</accession>
<feature type="region of interest" description="Disordered" evidence="2">
    <location>
        <begin position="1"/>
        <end position="106"/>
    </location>
</feature>
<dbReference type="OrthoDB" id="3565262at2759"/>
<dbReference type="STRING" id="857342.A0A2T3B1K7"/>
<sequence>MTPPEQHESQNIQAGWQQVDFVPGNPPAHPHMEPEVRSNHGPEQGGHNEDIPYPSSGSQKRDTDLGSTGSPVIDIQFEVNGSESVMCHSPDTQRPGREQENLVSRVTDTRDVDIQFGTQASGTSTPVGLLSPASEKLLQNVNTNVSIIAPATSSPFIQPFSRPKDIVEDIGSSFKYARIGSASYPGKTTSSKTDPKTSDIPKPPPAIESMSRTAQLKDNPSLPSRSAGNKNHNETSDSYQPLISLGASVPGDNHRLRVLSHSPQDSQATVNETRDESYQAPTYQEESIATGRIAMEYHSQDIAPKKFLPNHPFVVLPAEDTRNSPSVALLEQSLARMNCRISRDPQDIAIPDRISRSSRGPQRSGSSSIRRIKQPFPEVAKNRTNFSQHDTPVLYPDHNQRGNHPQQSNTVLDLPFFDAASNKAQSMTELSRDEDTTLHVKTVAEGQDNLNLRSPTGGSLKQSFTPSTEPLRGVGNFSLSDETSHSNVDPNSIKEPVETNEATNDCAPCEVVPDVQKIERGDHNKEIIYITRSQQKEQLGLFRIDGTTAADHVDARGTHSDSQDAITESSVQMQPGSWPPMFHSRPQSRDRNHKKNNPAEGAHFRQHSESSALQFINNTKVKKPKFGQNQREQGRKPNSSPIQKSQGLSKAAETYQNFLKYGQEFEDMLKDYQSSKEIVESQKSELEKLKTSNAESLQQIRDLKEEKVILTRKIKRIEQLAANYKDHMNDVVEMQKKLRKDYQQIQKAETDVKIIQEAHVTREAHIKRLEYLLQEVKEFRAPTEKLLAVQKANGELLKMVEDSSRNQELLQNDLDRRVIELGRERHNAEQLQKQLDAQNEARKELLELLKSTKSGIIDELTKDGGLLARILNSGNSTRVKVDELSSLFSTMKSHAQDIQPTLAKLIENLYTRIEFKLQSADDNDAFLRESDLKIFEGMKERLNQFCLDQEARGQLNDRIADLREANAGLSADLNSRKAESDGMVTQIVELKSELASFRNQLSTKSDELAAALALPKDDLQLKSKLHDLESANTVLQSQVDIATQEAATAKEELHSLRETSFRTEKQLQELENRLSDAQNSIETLAEEKEKYLANSKLDIEKARQDVAKAANAAKSEMIMRHESLVKNLEQRRTEAETQMKLMREELRGLQDERASHINRASNVQAELSTFKEKCNNQYDQINHLELRRITREEFERQEASLESTRSEITELRMLLEDVQNDTTQHLSAALQTPKEIRSHLDDLMRENETLKEQNVSLQKKYDALSEPSARLTGGKTFPGQHDEQAVILQTSKGTGPPDWDSEQSFSDYFNLEGIYTTFMDNQIPRLHHPEPPHEVPENGPDGRFSTAVNTGPGQTPVTLNAAGAANPTSSTTRASKTSSTDVAAVDELGFESNVPSRRQLLLKPLKVANRKASNPAQQSNSRERVSKYNYQQSTLTRTSRTTEETTIKIRTPTNEIIPFSSFTPIEPYSSSSLTDVSPVINQLDSLNSQEGLRKAYAVNRSNKRSGSRIENINAAKNSGLQTCPANTVSGLVRNQDAPSCQLSDEDNAWVDVTRQTTETTSVAGDSQKEPMPRKRPVFRKGLMPLKSALKKPDPKKVSNTSNVLGDPAYNPSTTAKPAPLLHGVPSGRGVNKKSMTRPEVRYNRVVSGQAPKYSDGKAPSGNFRGQTAAQHPSQAQQTSHYSQKSPLMPVPKRNDRKRVASPSLEDGECLKPTKAPRLSLFPKISKSVIPNSQAVIPDSQEVIVERYHY</sequence>
<keyword evidence="1" id="KW-0175">Coiled coil</keyword>
<dbReference type="InParanoid" id="A0A2T3B1K7"/>
<feature type="compositionally biased region" description="Basic and acidic residues" evidence="2">
    <location>
        <begin position="553"/>
        <end position="562"/>
    </location>
</feature>
<feature type="compositionally biased region" description="Polar residues" evidence="2">
    <location>
        <begin position="261"/>
        <end position="271"/>
    </location>
</feature>
<feature type="compositionally biased region" description="Polar residues" evidence="2">
    <location>
        <begin position="609"/>
        <end position="619"/>
    </location>
</feature>
<dbReference type="RefSeq" id="XP_024720794.1">
    <property type="nucleotide sequence ID" value="XM_024864008.1"/>
</dbReference>
<feature type="region of interest" description="Disordered" evidence="2">
    <location>
        <begin position="449"/>
        <end position="501"/>
    </location>
</feature>
<feature type="region of interest" description="Disordered" evidence="2">
    <location>
        <begin position="1586"/>
        <end position="1711"/>
    </location>
</feature>
<evidence type="ECO:0000313" key="4">
    <source>
        <dbReference type="Proteomes" id="UP000241818"/>
    </source>
</evidence>
<reference evidence="3 4" key="1">
    <citation type="journal article" date="2018" name="New Phytol.">
        <title>Comparative genomics and transcriptomics depict ericoid mycorrhizal fungi as versatile saprotrophs and plant mutualists.</title>
        <authorList>
            <person name="Martino E."/>
            <person name="Morin E."/>
            <person name="Grelet G.A."/>
            <person name="Kuo A."/>
            <person name="Kohler A."/>
            <person name="Daghino S."/>
            <person name="Barry K.W."/>
            <person name="Cichocki N."/>
            <person name="Clum A."/>
            <person name="Dockter R.B."/>
            <person name="Hainaut M."/>
            <person name="Kuo R.C."/>
            <person name="LaButti K."/>
            <person name="Lindahl B.D."/>
            <person name="Lindquist E.A."/>
            <person name="Lipzen A."/>
            <person name="Khouja H.R."/>
            <person name="Magnuson J."/>
            <person name="Murat C."/>
            <person name="Ohm R.A."/>
            <person name="Singer S.W."/>
            <person name="Spatafora J.W."/>
            <person name="Wang M."/>
            <person name="Veneault-Fourrey C."/>
            <person name="Henrissat B."/>
            <person name="Grigoriev I.V."/>
            <person name="Martin F.M."/>
            <person name="Perotto S."/>
        </authorList>
    </citation>
    <scope>NUCLEOTIDE SEQUENCE [LARGE SCALE GENOMIC DNA]</scope>
    <source>
        <strain evidence="3 4">ATCC 22711</strain>
    </source>
</reference>
<evidence type="ECO:0000256" key="1">
    <source>
        <dbReference type="SAM" id="Coils"/>
    </source>
</evidence>
<feature type="compositionally biased region" description="Polar residues" evidence="2">
    <location>
        <begin position="1411"/>
        <end position="1420"/>
    </location>
</feature>
<feature type="compositionally biased region" description="Polar residues" evidence="2">
    <location>
        <begin position="449"/>
        <end position="468"/>
    </location>
</feature>